<organism evidence="1 2">
    <name type="scientific">Pseudomonas protegens</name>
    <dbReference type="NCBI Taxonomy" id="380021"/>
    <lineage>
        <taxon>Bacteria</taxon>
        <taxon>Pseudomonadati</taxon>
        <taxon>Pseudomonadota</taxon>
        <taxon>Gammaproteobacteria</taxon>
        <taxon>Pseudomonadales</taxon>
        <taxon>Pseudomonadaceae</taxon>
        <taxon>Pseudomonas</taxon>
    </lineage>
</organism>
<evidence type="ECO:0000313" key="2">
    <source>
        <dbReference type="Proteomes" id="UP000248188"/>
    </source>
</evidence>
<dbReference type="RefSeq" id="WP_110652717.1">
    <property type="nucleotide sequence ID" value="NZ_QJRN01000012.1"/>
</dbReference>
<dbReference type="AlphaFoldDB" id="A0A9Q6IEM7"/>
<protein>
    <submittedName>
        <fullName evidence="1">YceK/YidQ family lipoprotein</fullName>
    </submittedName>
</protein>
<dbReference type="Pfam" id="PF07119">
    <property type="entry name" value="DUF1375"/>
    <property type="match status" value="1"/>
</dbReference>
<gene>
    <name evidence="1" type="ORF">DMX08_19635</name>
</gene>
<evidence type="ECO:0000313" key="1">
    <source>
        <dbReference type="EMBL" id="PYC33909.1"/>
    </source>
</evidence>
<sequence length="77" mass="8628">MLRSLLLLVLIFVLSGCTALMTRTTPMSCPYIGVRMDWALAKENNGVLWPFLALDAPFSGVVDTLMFPFEYQHSCTL</sequence>
<name>A0A9Q6IEM7_9PSED</name>
<keyword evidence="1" id="KW-0449">Lipoprotein</keyword>
<proteinExistence type="predicted"/>
<dbReference type="Proteomes" id="UP000248188">
    <property type="component" value="Unassembled WGS sequence"/>
</dbReference>
<dbReference type="EMBL" id="QJRN01000012">
    <property type="protein sequence ID" value="PYC33909.1"/>
    <property type="molecule type" value="Genomic_DNA"/>
</dbReference>
<dbReference type="PROSITE" id="PS51257">
    <property type="entry name" value="PROKAR_LIPOPROTEIN"/>
    <property type="match status" value="1"/>
</dbReference>
<reference evidence="1 2" key="1">
    <citation type="submission" date="2018-06" db="EMBL/GenBank/DDBJ databases">
        <title>Pseudomonas diversity within urban Lake Michigan freshwaters.</title>
        <authorList>
            <person name="Batrich M."/>
            <person name="Hatzopoulos T."/>
            <person name="Putonti C."/>
        </authorList>
    </citation>
    <scope>NUCLEOTIDE SEQUENCE [LARGE SCALE GENOMIC DNA]</scope>
    <source>
        <strain evidence="1 2">MB-090624</strain>
    </source>
</reference>
<dbReference type="InterPro" id="IPR010780">
    <property type="entry name" value="DUF1375"/>
</dbReference>
<comment type="caution">
    <text evidence="1">The sequence shown here is derived from an EMBL/GenBank/DDBJ whole genome shotgun (WGS) entry which is preliminary data.</text>
</comment>
<accession>A0A9Q6IEM7</accession>